<dbReference type="AlphaFoldDB" id="A0ABD4Z5Y0"/>
<dbReference type="RefSeq" id="WP_285273013.1">
    <property type="nucleotide sequence ID" value="NZ_JASNVW010000001.1"/>
</dbReference>
<evidence type="ECO:0000313" key="2">
    <source>
        <dbReference type="Proteomes" id="UP001529235"/>
    </source>
</evidence>
<keyword evidence="2" id="KW-1185">Reference proteome</keyword>
<dbReference type="Proteomes" id="UP001529235">
    <property type="component" value="Unassembled WGS sequence"/>
</dbReference>
<sequence>MSQTTSNQQLLADVLPFSSLAELRQKVDEMKQSVDSLGTVFQQVKALMYIGGLIGRWKAMTCKSNLNGFCTGWRIPNEIVFDVKKNFGENSIVEKDGTFRFNVANTALVCAICPLYSPKS</sequence>
<reference evidence="1 2" key="1">
    <citation type="submission" date="2023-05" db="EMBL/GenBank/DDBJ databases">
        <title>A new hyperthermophilic archaea 'Ignisphaera cupida' sp. nov. and description of the family 'Ignisphaeraceae' fam. nov.</title>
        <authorList>
            <person name="Podosokorskaya O.A."/>
            <person name="Elcheninov A.G."/>
            <person name="Klukina A."/>
            <person name="Merkel A.Y."/>
        </authorList>
    </citation>
    <scope>NUCLEOTIDE SEQUENCE [LARGE SCALE GENOMIC DNA]</scope>
    <source>
        <strain evidence="1 2">4213-co</strain>
    </source>
</reference>
<accession>A0ABD4Z5Y0</accession>
<name>A0ABD4Z5Y0_9CREN</name>
<gene>
    <name evidence="1" type="ORF">QPL79_01490</name>
</gene>
<dbReference type="EMBL" id="JASNVW010000001">
    <property type="protein sequence ID" value="MDK6028038.1"/>
    <property type="molecule type" value="Genomic_DNA"/>
</dbReference>
<proteinExistence type="predicted"/>
<protein>
    <submittedName>
        <fullName evidence="1">Uncharacterized protein</fullName>
    </submittedName>
</protein>
<comment type="caution">
    <text evidence="1">The sequence shown here is derived from an EMBL/GenBank/DDBJ whole genome shotgun (WGS) entry which is preliminary data.</text>
</comment>
<organism evidence="1 2">
    <name type="scientific">Ignisphaera cupida</name>
    <dbReference type="NCBI Taxonomy" id="3050454"/>
    <lineage>
        <taxon>Archaea</taxon>
        <taxon>Thermoproteota</taxon>
        <taxon>Thermoprotei</taxon>
        <taxon>Desulfurococcales</taxon>
        <taxon>Desulfurococcaceae</taxon>
        <taxon>Ignisphaera</taxon>
    </lineage>
</organism>
<evidence type="ECO:0000313" key="1">
    <source>
        <dbReference type="EMBL" id="MDK6028038.1"/>
    </source>
</evidence>